<reference evidence="7" key="1">
    <citation type="submission" date="2021-05" db="EMBL/GenBank/DDBJ databases">
        <authorList>
            <person name="Pietrasiak N."/>
            <person name="Ward R."/>
            <person name="Stajich J.E."/>
            <person name="Kurbessoian T."/>
        </authorList>
    </citation>
    <scope>NUCLEOTIDE SEQUENCE</scope>
    <source>
        <strain evidence="7">GSE-TBD4-15B</strain>
    </source>
</reference>
<gene>
    <name evidence="7" type="ORF">KME07_08655</name>
</gene>
<dbReference type="PANTHER" id="PTHR34139">
    <property type="entry name" value="UPF0331 PROTEIN MJ0127"/>
    <property type="match status" value="1"/>
</dbReference>
<dbReference type="GO" id="GO:0000166">
    <property type="term" value="F:nucleotide binding"/>
    <property type="evidence" value="ECO:0007669"/>
    <property type="project" value="UniProtKB-KW"/>
</dbReference>
<sequence>MSRRSRLYLQDIQTSCQKVLRYTQGMSFQDFQTDDRTFDAVVYNLQIIGEAVKNLPLTVREQDPHIEWRKIAGLRDILAHAYFQVDSEIIWDVVQTKILALQESVDRLLKIALDT</sequence>
<evidence type="ECO:0000313" key="8">
    <source>
        <dbReference type="Proteomes" id="UP000707356"/>
    </source>
</evidence>
<keyword evidence="5" id="KW-0378">Hydrolase</keyword>
<dbReference type="InterPro" id="IPR008201">
    <property type="entry name" value="HepT-like"/>
</dbReference>
<dbReference type="Pfam" id="PF01934">
    <property type="entry name" value="HepT-like"/>
    <property type="match status" value="1"/>
</dbReference>
<accession>A0A951U4K2</accession>
<evidence type="ECO:0000256" key="2">
    <source>
        <dbReference type="ARBA" id="ARBA00022649"/>
    </source>
</evidence>
<name>A0A951U4K2_9CYAN</name>
<dbReference type="AlphaFoldDB" id="A0A951U4K2"/>
<evidence type="ECO:0000256" key="3">
    <source>
        <dbReference type="ARBA" id="ARBA00022722"/>
    </source>
</evidence>
<comment type="similarity">
    <text evidence="6">Belongs to the HepT RNase toxin family.</text>
</comment>
<keyword evidence="2" id="KW-1277">Toxin-antitoxin system</keyword>
<dbReference type="Proteomes" id="UP000707356">
    <property type="component" value="Unassembled WGS sequence"/>
</dbReference>
<dbReference type="InterPro" id="IPR051813">
    <property type="entry name" value="HepT_RNase_toxin"/>
</dbReference>
<reference evidence="7" key="2">
    <citation type="journal article" date="2022" name="Microbiol. Resour. Announc.">
        <title>Metagenome Sequencing to Explore Phylogenomics of Terrestrial Cyanobacteria.</title>
        <authorList>
            <person name="Ward R.D."/>
            <person name="Stajich J.E."/>
            <person name="Johansen J.R."/>
            <person name="Huntemann M."/>
            <person name="Clum A."/>
            <person name="Foster B."/>
            <person name="Foster B."/>
            <person name="Roux S."/>
            <person name="Palaniappan K."/>
            <person name="Varghese N."/>
            <person name="Mukherjee S."/>
            <person name="Reddy T.B.K."/>
            <person name="Daum C."/>
            <person name="Copeland A."/>
            <person name="Chen I.A."/>
            <person name="Ivanova N.N."/>
            <person name="Kyrpides N.C."/>
            <person name="Shapiro N."/>
            <person name="Eloe-Fadrosh E.A."/>
            <person name="Pietrasiak N."/>
        </authorList>
    </citation>
    <scope>NUCLEOTIDE SEQUENCE</scope>
    <source>
        <strain evidence="7">GSE-TBD4-15B</strain>
    </source>
</reference>
<dbReference type="EMBL" id="JAHHHV010000045">
    <property type="protein sequence ID" value="MBW4465496.1"/>
    <property type="molecule type" value="Genomic_DNA"/>
</dbReference>
<protein>
    <submittedName>
        <fullName evidence="7">DUF86 domain-containing protein</fullName>
    </submittedName>
</protein>
<dbReference type="GO" id="GO:0004540">
    <property type="term" value="F:RNA nuclease activity"/>
    <property type="evidence" value="ECO:0007669"/>
    <property type="project" value="InterPro"/>
</dbReference>
<evidence type="ECO:0000256" key="4">
    <source>
        <dbReference type="ARBA" id="ARBA00022741"/>
    </source>
</evidence>
<keyword evidence="4" id="KW-0547">Nucleotide-binding</keyword>
<dbReference type="PANTHER" id="PTHR34139:SF1">
    <property type="entry name" value="RNASE MJ1380-RELATED"/>
    <property type="match status" value="1"/>
</dbReference>
<keyword evidence="1" id="KW-0597">Phosphoprotein</keyword>
<dbReference type="Gene3D" id="1.20.120.580">
    <property type="entry name" value="bsu32300-like"/>
    <property type="match status" value="1"/>
</dbReference>
<dbReference type="GO" id="GO:0110001">
    <property type="term" value="C:toxin-antitoxin complex"/>
    <property type="evidence" value="ECO:0007669"/>
    <property type="project" value="InterPro"/>
</dbReference>
<evidence type="ECO:0000313" key="7">
    <source>
        <dbReference type="EMBL" id="MBW4465496.1"/>
    </source>
</evidence>
<comment type="caution">
    <text evidence="7">The sequence shown here is derived from an EMBL/GenBank/DDBJ whole genome shotgun (WGS) entry which is preliminary data.</text>
</comment>
<evidence type="ECO:0000256" key="6">
    <source>
        <dbReference type="ARBA" id="ARBA00024207"/>
    </source>
</evidence>
<evidence type="ECO:0000256" key="1">
    <source>
        <dbReference type="ARBA" id="ARBA00022553"/>
    </source>
</evidence>
<organism evidence="7 8">
    <name type="scientific">Pegethrix bostrychoides GSE-TBD4-15B</name>
    <dbReference type="NCBI Taxonomy" id="2839662"/>
    <lineage>
        <taxon>Bacteria</taxon>
        <taxon>Bacillati</taxon>
        <taxon>Cyanobacteriota</taxon>
        <taxon>Cyanophyceae</taxon>
        <taxon>Oculatellales</taxon>
        <taxon>Oculatellaceae</taxon>
        <taxon>Pegethrix</taxon>
    </lineage>
</organism>
<dbReference type="GO" id="GO:0016787">
    <property type="term" value="F:hydrolase activity"/>
    <property type="evidence" value="ECO:0007669"/>
    <property type="project" value="UniProtKB-KW"/>
</dbReference>
<dbReference type="InterPro" id="IPR037038">
    <property type="entry name" value="HepT-like_sf"/>
</dbReference>
<keyword evidence="3" id="KW-0540">Nuclease</keyword>
<evidence type="ECO:0000256" key="5">
    <source>
        <dbReference type="ARBA" id="ARBA00022801"/>
    </source>
</evidence>
<proteinExistence type="inferred from homology"/>